<dbReference type="SUPFAM" id="SSF54495">
    <property type="entry name" value="UBC-like"/>
    <property type="match status" value="1"/>
</dbReference>
<organism evidence="2 3">
    <name type="scientific">Colletotrichum musicola</name>
    <dbReference type="NCBI Taxonomy" id="2175873"/>
    <lineage>
        <taxon>Eukaryota</taxon>
        <taxon>Fungi</taxon>
        <taxon>Dikarya</taxon>
        <taxon>Ascomycota</taxon>
        <taxon>Pezizomycotina</taxon>
        <taxon>Sordariomycetes</taxon>
        <taxon>Hypocreomycetidae</taxon>
        <taxon>Glomerellales</taxon>
        <taxon>Glomerellaceae</taxon>
        <taxon>Colletotrichum</taxon>
        <taxon>Colletotrichum orchidearum species complex</taxon>
    </lineage>
</organism>
<dbReference type="OrthoDB" id="432412at2759"/>
<dbReference type="PANTHER" id="PTHR15955:SF10">
    <property type="entry name" value="DUF1115 DOMAIN PROTEIN (AFU_ORTHOLOGUE AFUA_5G14750)"/>
    <property type="match status" value="1"/>
</dbReference>
<name>A0A8H6NC20_9PEZI</name>
<accession>A0A8H6NC20</accession>
<protein>
    <recommendedName>
        <fullName evidence="1">Small nuclear ribonucleoprotein Prp3 C-terminal domain-containing protein</fullName>
    </recommendedName>
</protein>
<proteinExistence type="predicted"/>
<dbReference type="InterPro" id="IPR010541">
    <property type="entry name" value="Prp3_C"/>
</dbReference>
<dbReference type="EMBL" id="WIGM01000380">
    <property type="protein sequence ID" value="KAF6827075.1"/>
    <property type="molecule type" value="Genomic_DNA"/>
</dbReference>
<dbReference type="InterPro" id="IPR016135">
    <property type="entry name" value="UBQ-conjugating_enzyme/RWD"/>
</dbReference>
<reference evidence="2" key="1">
    <citation type="journal article" date="2020" name="Phytopathology">
        <title>Genome Sequence Resources of Colletotrichum truncatum, C. plurivorum, C. musicola, and C. sojae: Four Species Pathogenic to Soybean (Glycine max).</title>
        <authorList>
            <person name="Rogerio F."/>
            <person name="Boufleur T.R."/>
            <person name="Ciampi-Guillardi M."/>
            <person name="Sukno S.A."/>
            <person name="Thon M.R."/>
            <person name="Massola Junior N.S."/>
            <person name="Baroncelli R."/>
        </authorList>
    </citation>
    <scope>NUCLEOTIDE SEQUENCE</scope>
    <source>
        <strain evidence="2">LFN0074</strain>
    </source>
</reference>
<evidence type="ECO:0000313" key="3">
    <source>
        <dbReference type="Proteomes" id="UP000639643"/>
    </source>
</evidence>
<dbReference type="InterPro" id="IPR059181">
    <property type="entry name" value="RWDD2A-B_C"/>
</dbReference>
<dbReference type="PANTHER" id="PTHR15955">
    <property type="entry name" value="RWD DOMAIN CONTAINING PROTEIN 2"/>
    <property type="match status" value="1"/>
</dbReference>
<keyword evidence="3" id="KW-1185">Reference proteome</keyword>
<dbReference type="AlphaFoldDB" id="A0A8H6NC20"/>
<evidence type="ECO:0000313" key="2">
    <source>
        <dbReference type="EMBL" id="KAF6827075.1"/>
    </source>
</evidence>
<dbReference type="InterPro" id="IPR017359">
    <property type="entry name" value="Phi-like"/>
</dbReference>
<dbReference type="Proteomes" id="UP000639643">
    <property type="component" value="Unassembled WGS sequence"/>
</dbReference>
<gene>
    <name evidence="2" type="ORF">CMUS01_09164</name>
</gene>
<evidence type="ECO:0000259" key="1">
    <source>
        <dbReference type="Pfam" id="PF06544"/>
    </source>
</evidence>
<comment type="caution">
    <text evidence="2">The sequence shown here is derived from an EMBL/GenBank/DDBJ whole genome shotgun (WGS) entry which is preliminary data.</text>
</comment>
<dbReference type="CDD" id="cd24163">
    <property type="entry name" value="RWDD2_C"/>
    <property type="match status" value="1"/>
</dbReference>
<feature type="domain" description="Small nuclear ribonucleoprotein Prp3 C-terminal" evidence="1">
    <location>
        <begin position="169"/>
        <end position="247"/>
    </location>
</feature>
<dbReference type="Gene3D" id="3.10.110.10">
    <property type="entry name" value="Ubiquitin Conjugating Enzyme"/>
    <property type="match status" value="1"/>
</dbReference>
<dbReference type="PIRSF" id="PIRSF038021">
    <property type="entry name" value="UCP038021_RWDD2"/>
    <property type="match status" value="1"/>
</dbReference>
<sequence length="295" mass="32702">MSPSSWHLLPPDLIEHQLSQIDLLTAMYPSEDEVTLNPGSESLLERLRGFVESGTALDVSGSAPEVGLVLRLSISEGEKELHLDITVPFSHTSDEMQGEAPRIRIRARQPSWMTRTASSSLNASIPEDDVFSAVDFIRDAASQHLQTSPTSQSETAQADAEEGPLVRVWFYFPSISTRSKRDDFVTHAPGYNLTGFLYAGKPGLLCVEGVSERIDAYMRFIKTESWGDIPAHHKKVSERHRETEGVGRVFEEMTEVTDSVGGERRGQRANRGDMKAVEAWLVERGLGDAFAKVLM</sequence>
<dbReference type="Pfam" id="PF06544">
    <property type="entry name" value="Prp3_C"/>
    <property type="match status" value="1"/>
</dbReference>